<organism evidence="1">
    <name type="scientific">Triticum urartu</name>
    <name type="common">Red wild einkorn</name>
    <name type="synonym">Crithodium urartu</name>
    <dbReference type="NCBI Taxonomy" id="4572"/>
    <lineage>
        <taxon>Eukaryota</taxon>
        <taxon>Viridiplantae</taxon>
        <taxon>Streptophyta</taxon>
        <taxon>Embryophyta</taxon>
        <taxon>Tracheophyta</taxon>
        <taxon>Spermatophyta</taxon>
        <taxon>Magnoliopsida</taxon>
        <taxon>Liliopsida</taxon>
        <taxon>Poales</taxon>
        <taxon>Poaceae</taxon>
        <taxon>BOP clade</taxon>
        <taxon>Pooideae</taxon>
        <taxon>Triticodae</taxon>
        <taxon>Triticeae</taxon>
        <taxon>Triticinae</taxon>
        <taxon>Triticum</taxon>
    </lineage>
</organism>
<accession>M7ZFG9</accession>
<name>M7ZFG9_TRIUA</name>
<evidence type="ECO:0008006" key="2">
    <source>
        <dbReference type="Google" id="ProtNLM"/>
    </source>
</evidence>
<reference evidence="1" key="1">
    <citation type="journal article" date="2013" name="Nature">
        <title>Draft genome of the wheat A-genome progenitor Triticum urartu.</title>
        <authorList>
            <person name="Ling H.Q."/>
            <person name="Zhao S."/>
            <person name="Liu D."/>
            <person name="Wang J."/>
            <person name="Sun H."/>
            <person name="Zhang C."/>
            <person name="Fan H."/>
            <person name="Li D."/>
            <person name="Dong L."/>
            <person name="Tao Y."/>
            <person name="Gao C."/>
            <person name="Wu H."/>
            <person name="Li Y."/>
            <person name="Cui Y."/>
            <person name="Guo X."/>
            <person name="Zheng S."/>
            <person name="Wang B."/>
            <person name="Yu K."/>
            <person name="Liang Q."/>
            <person name="Yang W."/>
            <person name="Lou X."/>
            <person name="Chen J."/>
            <person name="Feng M."/>
            <person name="Jian J."/>
            <person name="Zhang X."/>
            <person name="Luo G."/>
            <person name="Jiang Y."/>
            <person name="Liu J."/>
            <person name="Wang Z."/>
            <person name="Sha Y."/>
            <person name="Zhang B."/>
            <person name="Wu H."/>
            <person name="Tang D."/>
            <person name="Shen Q."/>
            <person name="Xue P."/>
            <person name="Zou S."/>
            <person name="Wang X."/>
            <person name="Liu X."/>
            <person name="Wang F."/>
            <person name="Yang Y."/>
            <person name="An X."/>
            <person name="Dong Z."/>
            <person name="Zhang K."/>
            <person name="Zhang X."/>
            <person name="Luo M.C."/>
            <person name="Dvorak J."/>
            <person name="Tong Y."/>
            <person name="Wang J."/>
            <person name="Yang H."/>
            <person name="Li Z."/>
            <person name="Wang D."/>
            <person name="Zhang A."/>
            <person name="Wang J."/>
        </authorList>
    </citation>
    <scope>NUCLEOTIDE SEQUENCE</scope>
</reference>
<proteinExistence type="predicted"/>
<dbReference type="EMBL" id="KD127810">
    <property type="protein sequence ID" value="EMS58822.1"/>
    <property type="molecule type" value="Genomic_DNA"/>
</dbReference>
<gene>
    <name evidence="1" type="ORF">TRIUR3_04453</name>
</gene>
<protein>
    <recommendedName>
        <fullName evidence="2">TF-B3 domain-containing protein</fullName>
    </recommendedName>
</protein>
<dbReference type="AlphaFoldDB" id="M7ZFG9"/>
<sequence>MAIQIKQLSKDPNGSKETYKELIIVVDLAFLIIHYPLLLKQQQYFGVPFSKSSLFLHMDADHGELPITTGDGTTAVTARFIMGVDKRATITRGWSDFFRQAHMEKGQAYAFDFKCTSKGLRLIVYSI</sequence>
<evidence type="ECO:0000313" key="1">
    <source>
        <dbReference type="EMBL" id="EMS58822.1"/>
    </source>
</evidence>